<geneLocation type="plasmid" evidence="1 2">
    <name>pdjl-6-3</name>
</geneLocation>
<evidence type="ECO:0000313" key="2">
    <source>
        <dbReference type="Proteomes" id="UP000831484"/>
    </source>
</evidence>
<proteinExistence type="predicted"/>
<sequence>MSSESAASPWECADHWAPGDSALWIGVGASGVYERPIIVVSPAGALVRDPEVTYNDGIFTLSDGLRDVRHRDSCEPCAASVRMLHQGGV</sequence>
<dbReference type="RefSeq" id="WP_064074506.1">
    <property type="nucleotide sequence ID" value="NZ_CP096566.1"/>
</dbReference>
<dbReference type="AlphaFoldDB" id="A0AB38RMM7"/>
<keyword evidence="1" id="KW-0614">Plasmid</keyword>
<keyword evidence="2" id="KW-1185">Reference proteome</keyword>
<dbReference type="EMBL" id="CP096566">
    <property type="protein sequence ID" value="UPU46415.1"/>
    <property type="molecule type" value="Genomic_DNA"/>
</dbReference>
<gene>
    <name evidence="1" type="ORF">M0639_30695</name>
</gene>
<protein>
    <submittedName>
        <fullName evidence="1">Uncharacterized protein</fullName>
    </submittedName>
</protein>
<dbReference type="Proteomes" id="UP000831484">
    <property type="component" value="Plasmid pdjl-6-3"/>
</dbReference>
<reference evidence="2" key="1">
    <citation type="journal article" date="2022" name="Environ. Microbiol.">
        <title>Functional analysis, diversity, and distribution of carbendazim hydrolases MheI and CbmA, responsible for the initial step in carbendazim degradation.</title>
        <authorList>
            <person name="Zhang M."/>
            <person name="Bai X."/>
            <person name="Li Q."/>
            <person name="Zhang L."/>
            <person name="Zhu Q."/>
            <person name="Gao S."/>
            <person name="Ke Z."/>
            <person name="Jiang M."/>
            <person name="Hu J."/>
            <person name="Qiu J."/>
            <person name="Hong Q."/>
        </authorList>
    </citation>
    <scope>NUCLEOTIDE SEQUENCE [LARGE SCALE GENOMIC DNA]</scope>
    <source>
        <strain evidence="2">djl-6</strain>
    </source>
</reference>
<name>A0AB38RMM7_RHOSG</name>
<organism evidence="1 2">
    <name type="scientific">Rhodococcus qingshengii JCM 15477</name>
    <dbReference type="NCBI Taxonomy" id="1303681"/>
    <lineage>
        <taxon>Bacteria</taxon>
        <taxon>Bacillati</taxon>
        <taxon>Actinomycetota</taxon>
        <taxon>Actinomycetes</taxon>
        <taxon>Mycobacteriales</taxon>
        <taxon>Nocardiaceae</taxon>
        <taxon>Rhodococcus</taxon>
        <taxon>Rhodococcus erythropolis group</taxon>
    </lineage>
</organism>
<accession>A0AB38RMM7</accession>
<evidence type="ECO:0000313" key="1">
    <source>
        <dbReference type="EMBL" id="UPU46415.1"/>
    </source>
</evidence>